<dbReference type="OrthoDB" id="11728at2"/>
<evidence type="ECO:0000313" key="2">
    <source>
        <dbReference type="Proteomes" id="UP000219036"/>
    </source>
</evidence>
<dbReference type="SUPFAM" id="SSF160980">
    <property type="entry name" value="SSO1389-like"/>
    <property type="match status" value="1"/>
</dbReference>
<dbReference type="EMBL" id="OBEI01000006">
    <property type="protein sequence ID" value="SNZ09104.1"/>
    <property type="molecule type" value="Genomic_DNA"/>
</dbReference>
<dbReference type="RefSeq" id="WP_097000644.1">
    <property type="nucleotide sequence ID" value="NZ_OBEI01000006.1"/>
</dbReference>
<name>A0A285NHY3_9AQUI</name>
<dbReference type="AlphaFoldDB" id="A0A285NHY3"/>
<evidence type="ECO:0000313" key="1">
    <source>
        <dbReference type="EMBL" id="SNZ09104.1"/>
    </source>
</evidence>
<dbReference type="Proteomes" id="UP000219036">
    <property type="component" value="Unassembled WGS sequence"/>
</dbReference>
<accession>A0A285NHY3</accession>
<organism evidence="1 2">
    <name type="scientific">Persephonella hydrogeniphila</name>
    <dbReference type="NCBI Taxonomy" id="198703"/>
    <lineage>
        <taxon>Bacteria</taxon>
        <taxon>Pseudomonadati</taxon>
        <taxon>Aquificota</taxon>
        <taxon>Aquificia</taxon>
        <taxon>Aquificales</taxon>
        <taxon>Hydrogenothermaceae</taxon>
        <taxon>Persephonella</taxon>
    </lineage>
</organism>
<dbReference type="NCBIfam" id="TIGR02549">
    <property type="entry name" value="CRISPR_DxTHG"/>
    <property type="match status" value="1"/>
</dbReference>
<proteinExistence type="predicted"/>
<dbReference type="InterPro" id="IPR013383">
    <property type="entry name" value="CRISPR-assoc_prot_DxTHG_CS"/>
</dbReference>
<reference evidence="2" key="1">
    <citation type="submission" date="2017-09" db="EMBL/GenBank/DDBJ databases">
        <authorList>
            <person name="Varghese N."/>
            <person name="Submissions S."/>
        </authorList>
    </citation>
    <scope>NUCLEOTIDE SEQUENCE [LARGE SCALE GENOMIC DNA]</scope>
    <source>
        <strain evidence="2">DSM 15103</strain>
    </source>
</reference>
<gene>
    <name evidence="1" type="ORF">SAMN06265182_1478</name>
</gene>
<sequence>MKTLISILGAGNYRETIYQFEGIKEKTDYVLSIIEKAVNPDEIIIIGTDKSRWELADKKVKNYQKILIPFGKNYNEFWKIFETLTALDVESKDIYLDLTHGFRSIPIFISTVMNFFEKVKNAHIKGIYYGMFEVESDIKPVVDLMPILEINRWIDGYTIFKEYGDSRKISSLLYEKLSSLPAEERKELSALNSLPKVLEKSSKAFGFTALQMYEKSLRDIVDVSSKVKEVPNDLKAVEFLIDEINKISDDFKNIEKEWEKQLKLAKIYFDKNRYSQSLTTLREALLTYILEENEIDWKDTKKRENILGNLISEDIENLKKNKQPVFFPKDLLQLIDSVRELRNKTNHGFIGRNSKEEEIKKAVEKLEDYLNKAQIILKMNKTQIKKMKNFIE</sequence>
<keyword evidence="2" id="KW-1185">Reference proteome</keyword>
<dbReference type="InterPro" id="IPR011742">
    <property type="entry name" value="CRISPR-assoc_prot_TM1812"/>
</dbReference>
<dbReference type="NCBIfam" id="TIGR02221">
    <property type="entry name" value="cas_TM1812"/>
    <property type="match status" value="1"/>
</dbReference>
<protein>
    <submittedName>
        <fullName evidence="1">CRISPR-associated protein, TM1812 family</fullName>
    </submittedName>
</protein>